<dbReference type="InterPro" id="IPR044788">
    <property type="entry name" value="X8_dom_prot"/>
</dbReference>
<evidence type="ECO:0000259" key="6">
    <source>
        <dbReference type="SMART" id="SM00768"/>
    </source>
</evidence>
<reference evidence="8" key="2">
    <citation type="submission" date="2025-08" db="UniProtKB">
        <authorList>
            <consortium name="RefSeq"/>
        </authorList>
    </citation>
    <scope>IDENTIFICATION</scope>
    <source>
        <tissue evidence="8">Leaf</tissue>
    </source>
</reference>
<evidence type="ECO:0000256" key="1">
    <source>
        <dbReference type="ARBA" id="ARBA00004609"/>
    </source>
</evidence>
<proteinExistence type="predicted"/>
<evidence type="ECO:0000313" key="7">
    <source>
        <dbReference type="Proteomes" id="UP000694864"/>
    </source>
</evidence>
<dbReference type="GeneID" id="109125454"/>
<reference evidence="7" key="1">
    <citation type="journal article" date="2014" name="Nat. Commun.">
        <title>The emerging biofuel crop Camelina sativa retains a highly undifferentiated hexaploid genome structure.</title>
        <authorList>
            <person name="Kagale S."/>
            <person name="Koh C."/>
            <person name="Nixon J."/>
            <person name="Bollina V."/>
            <person name="Clarke W.E."/>
            <person name="Tuteja R."/>
            <person name="Spillane C."/>
            <person name="Robinson S.J."/>
            <person name="Links M.G."/>
            <person name="Clarke C."/>
            <person name="Higgins E.E."/>
            <person name="Huebert T."/>
            <person name="Sharpe A.G."/>
            <person name="Parkin I.A."/>
        </authorList>
    </citation>
    <scope>NUCLEOTIDE SEQUENCE [LARGE SCALE GENOMIC DNA]</scope>
    <source>
        <strain evidence="7">cv. DH55</strain>
    </source>
</reference>
<dbReference type="Gene3D" id="1.20.58.1040">
    <property type="match status" value="1"/>
</dbReference>
<name>A0ABM1Q788_CAMSA</name>
<dbReference type="Proteomes" id="UP000694864">
    <property type="component" value="Chromosome 7"/>
</dbReference>
<keyword evidence="2" id="KW-0472">Membrane</keyword>
<dbReference type="Pfam" id="PF07983">
    <property type="entry name" value="X8"/>
    <property type="match status" value="1"/>
</dbReference>
<keyword evidence="4" id="KW-0449">Lipoprotein</keyword>
<dbReference type="RefSeq" id="XP_019082626.1">
    <property type="nucleotide sequence ID" value="XM_019227081.1"/>
</dbReference>
<evidence type="ECO:0000256" key="3">
    <source>
        <dbReference type="ARBA" id="ARBA00022729"/>
    </source>
</evidence>
<gene>
    <name evidence="8" type="primary">LOC109125454</name>
</gene>
<evidence type="ECO:0000256" key="4">
    <source>
        <dbReference type="ARBA" id="ARBA00023288"/>
    </source>
</evidence>
<keyword evidence="7" id="KW-1185">Reference proteome</keyword>
<feature type="chain" id="PRO_5046057428" evidence="5">
    <location>
        <begin position="31"/>
        <end position="118"/>
    </location>
</feature>
<evidence type="ECO:0000313" key="8">
    <source>
        <dbReference type="RefSeq" id="XP_019082626.1"/>
    </source>
</evidence>
<sequence>MNAAKLHNVYAVTLVFLLSFLLICPLRFSAKTWCVSDPSATDAQLKANIDWACSEGKVSCVIIGPGGPCYEPNTFANHASFVMNDYYQNHGGTEEACDFNHTGRIVSTNPSYGGCVFT</sequence>
<keyword evidence="2" id="KW-0325">Glycoprotein</keyword>
<keyword evidence="2" id="KW-0336">GPI-anchor</keyword>
<evidence type="ECO:0000256" key="2">
    <source>
        <dbReference type="ARBA" id="ARBA00022622"/>
    </source>
</evidence>
<organism evidence="7 8">
    <name type="scientific">Camelina sativa</name>
    <name type="common">False flax</name>
    <name type="synonym">Myagrum sativum</name>
    <dbReference type="NCBI Taxonomy" id="90675"/>
    <lineage>
        <taxon>Eukaryota</taxon>
        <taxon>Viridiplantae</taxon>
        <taxon>Streptophyta</taxon>
        <taxon>Embryophyta</taxon>
        <taxon>Tracheophyta</taxon>
        <taxon>Spermatophyta</taxon>
        <taxon>Magnoliopsida</taxon>
        <taxon>eudicotyledons</taxon>
        <taxon>Gunneridae</taxon>
        <taxon>Pentapetalae</taxon>
        <taxon>rosids</taxon>
        <taxon>malvids</taxon>
        <taxon>Brassicales</taxon>
        <taxon>Brassicaceae</taxon>
        <taxon>Camelineae</taxon>
        <taxon>Camelina</taxon>
    </lineage>
</organism>
<feature type="signal peptide" evidence="5">
    <location>
        <begin position="1"/>
        <end position="30"/>
    </location>
</feature>
<feature type="domain" description="X8" evidence="6">
    <location>
        <begin position="32"/>
        <end position="117"/>
    </location>
</feature>
<dbReference type="SMART" id="SM00768">
    <property type="entry name" value="X8"/>
    <property type="match status" value="1"/>
</dbReference>
<dbReference type="PANTHER" id="PTHR31044:SF130">
    <property type="entry name" value="CARBOHYDRATE-BINDING X8 DOMAIN SUPERFAMILY PROTEIN"/>
    <property type="match status" value="1"/>
</dbReference>
<protein>
    <submittedName>
        <fullName evidence="8">Major pollen allergen Ole e 10-like</fullName>
    </submittedName>
</protein>
<accession>A0ABM1Q788</accession>
<dbReference type="InterPro" id="IPR012946">
    <property type="entry name" value="X8"/>
</dbReference>
<dbReference type="PANTHER" id="PTHR31044">
    <property type="entry name" value="BETA-1,3 GLUCANASE"/>
    <property type="match status" value="1"/>
</dbReference>
<comment type="subcellular location">
    <subcellularLocation>
        <location evidence="1">Cell membrane</location>
        <topology evidence="1">Lipid-anchor</topology>
        <topology evidence="1">GPI-anchor</topology>
    </subcellularLocation>
</comment>
<keyword evidence="3 5" id="KW-0732">Signal</keyword>
<evidence type="ECO:0000256" key="5">
    <source>
        <dbReference type="SAM" id="SignalP"/>
    </source>
</evidence>